<evidence type="ECO:0000313" key="2">
    <source>
        <dbReference type="EMBL" id="XBX74513.1"/>
    </source>
</evidence>
<proteinExistence type="predicted"/>
<dbReference type="RefSeq" id="WP_350343265.1">
    <property type="nucleotide sequence ID" value="NZ_CP158367.1"/>
</dbReference>
<reference evidence="2" key="2">
    <citation type="submission" date="2024-06" db="EMBL/GenBank/DDBJ databases">
        <authorList>
            <person name="Petrova K.O."/>
            <person name="Toshchakov S.V."/>
            <person name="Boltjanskaja Y.V."/>
            <person name="Kevbrin V."/>
        </authorList>
    </citation>
    <scope>NUCLEOTIDE SEQUENCE</scope>
    <source>
        <strain evidence="2">Z-910T</strain>
    </source>
</reference>
<feature type="coiled-coil region" evidence="1">
    <location>
        <begin position="26"/>
        <end position="53"/>
    </location>
</feature>
<evidence type="ECO:0000256" key="1">
    <source>
        <dbReference type="SAM" id="Coils"/>
    </source>
</evidence>
<accession>A0AAU7VKC5</accession>
<sequence>MKYQKPDPLFSAMVDNAEREGKRQRIAKMAEFIDEQTEELEEYDEQLVRRLIEKVTVFEEKFKVEFKSGVESEV</sequence>
<reference evidence="2" key="1">
    <citation type="journal article" date="2013" name="Extremophiles">
        <title>Proteinivorax tanatarense gen. nov., sp. nov., an anaerobic, haloalkaliphilic, proteolytic bacterium isolated from a decaying algal bloom, and proposal of Proteinivoraceae fam. nov.</title>
        <authorList>
            <person name="Kevbrin V."/>
            <person name="Boltyanskaya Y."/>
            <person name="Zhilina T."/>
            <person name="Kolganova T."/>
            <person name="Lavrentjeva E."/>
            <person name="Kuznetsov B."/>
        </authorList>
    </citation>
    <scope>NUCLEOTIDE SEQUENCE</scope>
    <source>
        <strain evidence="2">Z-910T</strain>
    </source>
</reference>
<dbReference type="AlphaFoldDB" id="A0AAU7VKC5"/>
<protein>
    <submittedName>
        <fullName evidence="2">Uncharacterized protein</fullName>
    </submittedName>
</protein>
<name>A0AAU7VKC5_9FIRM</name>
<organism evidence="2">
    <name type="scientific">Proteinivorax tanatarense</name>
    <dbReference type="NCBI Taxonomy" id="1260629"/>
    <lineage>
        <taxon>Bacteria</taxon>
        <taxon>Bacillati</taxon>
        <taxon>Bacillota</taxon>
        <taxon>Clostridia</taxon>
        <taxon>Eubacteriales</taxon>
        <taxon>Proteinivoracaceae</taxon>
        <taxon>Proteinivorax</taxon>
    </lineage>
</organism>
<keyword evidence="1" id="KW-0175">Coiled coil</keyword>
<gene>
    <name evidence="2" type="ORF">PRVXT_002557</name>
</gene>
<dbReference type="EMBL" id="CP158367">
    <property type="protein sequence ID" value="XBX74513.1"/>
    <property type="molecule type" value="Genomic_DNA"/>
</dbReference>